<dbReference type="InterPro" id="IPR012902">
    <property type="entry name" value="N_methyl_site"/>
</dbReference>
<protein>
    <submittedName>
        <fullName evidence="2">Uncharacterized protein</fullName>
    </submittedName>
</protein>
<keyword evidence="1" id="KW-1133">Transmembrane helix</keyword>
<keyword evidence="1" id="KW-0472">Membrane</keyword>
<comment type="caution">
    <text evidence="2">The sequence shown here is derived from an EMBL/GenBank/DDBJ whole genome shotgun (WGS) entry which is preliminary data.</text>
</comment>
<evidence type="ECO:0000313" key="3">
    <source>
        <dbReference type="Proteomes" id="UP000034661"/>
    </source>
</evidence>
<evidence type="ECO:0000256" key="1">
    <source>
        <dbReference type="SAM" id="Phobius"/>
    </source>
</evidence>
<dbReference type="EMBL" id="LCPJ01000015">
    <property type="protein sequence ID" value="KKU95496.1"/>
    <property type="molecule type" value="Genomic_DNA"/>
</dbReference>
<evidence type="ECO:0000313" key="2">
    <source>
        <dbReference type="EMBL" id="KKU95496.1"/>
    </source>
</evidence>
<dbReference type="InterPro" id="IPR045584">
    <property type="entry name" value="Pilin-like"/>
</dbReference>
<dbReference type="PROSITE" id="PS00409">
    <property type="entry name" value="PROKAR_NTER_METHYL"/>
    <property type="match status" value="1"/>
</dbReference>
<dbReference type="NCBIfam" id="TIGR02532">
    <property type="entry name" value="IV_pilin_GFxxxE"/>
    <property type="match status" value="1"/>
</dbReference>
<dbReference type="SUPFAM" id="SSF54523">
    <property type="entry name" value="Pili subunits"/>
    <property type="match status" value="1"/>
</dbReference>
<dbReference type="Pfam" id="PF07963">
    <property type="entry name" value="N_methyl"/>
    <property type="match status" value="1"/>
</dbReference>
<gene>
    <name evidence="2" type="ORF">UY27_C0015G0002</name>
</gene>
<keyword evidence="1" id="KW-0812">Transmembrane</keyword>
<feature type="transmembrane region" description="Helical" evidence="1">
    <location>
        <begin position="6"/>
        <end position="29"/>
    </location>
</feature>
<dbReference type="Proteomes" id="UP000034661">
    <property type="component" value="Unassembled WGS sequence"/>
</dbReference>
<sequence>MKKGFTLIEMIVVMAIGAVVITATTVNLLGGQRRVARLSGVEQLVADIRAEQVKAMTGAGAGVADLGVVDLGNSLTISSSYPGNTITFAPLSGETVVGTVTVTDDTDQTTRTLHINNYGVVTAVD</sequence>
<name>A0A0G1UN14_9BACT</name>
<dbReference type="Gene3D" id="3.30.700.10">
    <property type="entry name" value="Glycoprotein, Type 4 Pilin"/>
    <property type="match status" value="1"/>
</dbReference>
<dbReference type="AlphaFoldDB" id="A0A0G1UN14"/>
<organism evidence="2 3">
    <name type="scientific">Candidatus Gottesmanbacteria bacterium GW2011_GWA1_48_13</name>
    <dbReference type="NCBI Taxonomy" id="1618439"/>
    <lineage>
        <taxon>Bacteria</taxon>
        <taxon>Candidatus Gottesmaniibacteriota</taxon>
    </lineage>
</organism>
<accession>A0A0G1UN14</accession>
<proteinExistence type="predicted"/>
<reference evidence="2 3" key="1">
    <citation type="journal article" date="2015" name="Nature">
        <title>rRNA introns, odd ribosomes, and small enigmatic genomes across a large radiation of phyla.</title>
        <authorList>
            <person name="Brown C.T."/>
            <person name="Hug L.A."/>
            <person name="Thomas B.C."/>
            <person name="Sharon I."/>
            <person name="Castelle C.J."/>
            <person name="Singh A."/>
            <person name="Wilkins M.J."/>
            <person name="Williams K.H."/>
            <person name="Banfield J.F."/>
        </authorList>
    </citation>
    <scope>NUCLEOTIDE SEQUENCE [LARGE SCALE GENOMIC DNA]</scope>
</reference>